<evidence type="ECO:0000313" key="4">
    <source>
        <dbReference type="Proteomes" id="UP000663525"/>
    </source>
</evidence>
<dbReference type="RefSeq" id="WP_229113502.1">
    <property type="nucleotide sequence ID" value="NZ_CP064787.1"/>
</dbReference>
<dbReference type="Pfam" id="PF13439">
    <property type="entry name" value="Glyco_transf_4"/>
    <property type="match status" value="1"/>
</dbReference>
<dbReference type="EMBL" id="CP064787">
    <property type="protein sequence ID" value="QSG07034.1"/>
    <property type="molecule type" value="Genomic_DNA"/>
</dbReference>
<dbReference type="Proteomes" id="UP000663525">
    <property type="component" value="Chromosome"/>
</dbReference>
<dbReference type="Pfam" id="PF00534">
    <property type="entry name" value="Glycos_transf_1"/>
    <property type="match status" value="1"/>
</dbReference>
<dbReference type="Gene3D" id="3.40.50.2000">
    <property type="entry name" value="Glycogen Phosphorylase B"/>
    <property type="match status" value="2"/>
</dbReference>
<dbReference type="InterPro" id="IPR001296">
    <property type="entry name" value="Glyco_trans_1"/>
</dbReference>
<feature type="domain" description="Glycosyltransferase subfamily 4-like N-terminal" evidence="2">
    <location>
        <begin position="16"/>
        <end position="189"/>
    </location>
</feature>
<accession>A0A897N314</accession>
<evidence type="ECO:0000313" key="3">
    <source>
        <dbReference type="EMBL" id="QSG07034.1"/>
    </source>
</evidence>
<protein>
    <submittedName>
        <fullName evidence="3">Glycosyltransferase</fullName>
    </submittedName>
</protein>
<dbReference type="PANTHER" id="PTHR45947">
    <property type="entry name" value="SULFOQUINOVOSYL TRANSFERASE SQD2"/>
    <property type="match status" value="1"/>
</dbReference>
<gene>
    <name evidence="3" type="primary">aglL4</name>
    <name evidence="3" type="ORF">HSR121_2714</name>
</gene>
<feature type="domain" description="Glycosyl transferase family 1" evidence="1">
    <location>
        <begin position="195"/>
        <end position="348"/>
    </location>
</feature>
<evidence type="ECO:0000259" key="1">
    <source>
        <dbReference type="Pfam" id="PF00534"/>
    </source>
</evidence>
<dbReference type="InterPro" id="IPR050194">
    <property type="entry name" value="Glycosyltransferase_grp1"/>
</dbReference>
<dbReference type="PANTHER" id="PTHR45947:SF3">
    <property type="entry name" value="SULFOQUINOVOSYL TRANSFERASE SQD2"/>
    <property type="match status" value="1"/>
</dbReference>
<dbReference type="InterPro" id="IPR028098">
    <property type="entry name" value="Glyco_trans_4-like_N"/>
</dbReference>
<keyword evidence="3" id="KW-0808">Transferase</keyword>
<name>A0A897N314_9EURY</name>
<dbReference type="GeneID" id="68856257"/>
<dbReference type="CDD" id="cd03801">
    <property type="entry name" value="GT4_PimA-like"/>
    <property type="match status" value="1"/>
</dbReference>
<evidence type="ECO:0000259" key="2">
    <source>
        <dbReference type="Pfam" id="PF13439"/>
    </source>
</evidence>
<reference evidence="3" key="1">
    <citation type="submission" date="2020-11" db="EMBL/GenBank/DDBJ databases">
        <title>Carbohydrate-dependent, anaerobic sulfur respiration: A novel catabolism in halophilic archaea.</title>
        <authorList>
            <person name="Sorokin D.Y."/>
            <person name="Messina E."/>
            <person name="Smedile F."/>
            <person name="La Cono V."/>
            <person name="Hallsworth J.E."/>
            <person name="Yakimov M.M."/>
        </authorList>
    </citation>
    <scope>NUCLEOTIDE SEQUENCE</scope>
    <source>
        <strain evidence="3">HSR12-1</strain>
    </source>
</reference>
<organism evidence="3 4">
    <name type="scientific">Halapricum desulfuricans</name>
    <dbReference type="NCBI Taxonomy" id="2841257"/>
    <lineage>
        <taxon>Archaea</taxon>
        <taxon>Methanobacteriati</taxon>
        <taxon>Methanobacteriota</taxon>
        <taxon>Stenosarchaea group</taxon>
        <taxon>Halobacteria</taxon>
        <taxon>Halobacteriales</taxon>
        <taxon>Haloarculaceae</taxon>
        <taxon>Halapricum</taxon>
    </lineage>
</organism>
<sequence>MDVALVTNVAYPFVKGGAERRFYELGRRLADRGHEVTIYTRRYWGDGGEHEQEGMTLRAVAPRRELYVGERRSITEAVEFALRLARPLLTSDHDVIDVSVFPYFPVFPAAAAALRSGAALVTTWHEVWNRYWLEYLGALGVGGIVAERLAARLAGRAVTVSQLTADRLGSLGVPRDRITTVYNGIDTARIGSVEPDPDAPEVLFVGRLVESKRVDQLLSAFDRVAADRNVRLGIVGDGPERDRLREQAASLDSRNRITFYGAVSDDDDVYSLMRGATVFVSPSAREGFGLALLEAMAAGCQVVAVDHPDSAVDEVVDDAGLLVEPTVGAVADGLAAVLDGECSATAPQAAAQRFDWGRIVDDLEDVYRDAIDARE</sequence>
<dbReference type="SUPFAM" id="SSF53756">
    <property type="entry name" value="UDP-Glycosyltransferase/glycogen phosphorylase"/>
    <property type="match status" value="1"/>
</dbReference>
<dbReference type="AlphaFoldDB" id="A0A897N314"/>
<proteinExistence type="predicted"/>
<dbReference type="GO" id="GO:0016758">
    <property type="term" value="F:hexosyltransferase activity"/>
    <property type="evidence" value="ECO:0007669"/>
    <property type="project" value="TreeGrafter"/>
</dbReference>